<dbReference type="GO" id="GO:0004519">
    <property type="term" value="F:endonuclease activity"/>
    <property type="evidence" value="ECO:0007669"/>
    <property type="project" value="UniProtKB-KW"/>
</dbReference>
<reference evidence="10" key="1">
    <citation type="submission" date="2021-06" db="EMBL/GenBank/DDBJ databases">
        <authorList>
            <person name="Hodson N. C."/>
            <person name="Mongue J. A."/>
            <person name="Jaron S. K."/>
        </authorList>
    </citation>
    <scope>NUCLEOTIDE SEQUENCE</scope>
</reference>
<evidence type="ECO:0000256" key="4">
    <source>
        <dbReference type="ARBA" id="ARBA00022722"/>
    </source>
</evidence>
<feature type="domain" description="Reverse transcriptase" evidence="9">
    <location>
        <begin position="4"/>
        <end position="181"/>
    </location>
</feature>
<evidence type="ECO:0000256" key="3">
    <source>
        <dbReference type="ARBA" id="ARBA00022695"/>
    </source>
</evidence>
<keyword evidence="5" id="KW-0255">Endonuclease</keyword>
<dbReference type="CDD" id="cd01647">
    <property type="entry name" value="RT_LTR"/>
    <property type="match status" value="1"/>
</dbReference>
<dbReference type="FunFam" id="3.30.70.270:FF:000020">
    <property type="entry name" value="Transposon Tf2-6 polyprotein-like Protein"/>
    <property type="match status" value="1"/>
</dbReference>
<dbReference type="OrthoDB" id="8035610at2759"/>
<evidence type="ECO:0000256" key="7">
    <source>
        <dbReference type="ARBA" id="ARBA00022918"/>
    </source>
</evidence>
<keyword evidence="2" id="KW-0808">Transferase</keyword>
<feature type="compositionally biased region" description="Polar residues" evidence="8">
    <location>
        <begin position="649"/>
        <end position="664"/>
    </location>
</feature>
<dbReference type="CDD" id="cd09274">
    <property type="entry name" value="RNase_HI_RT_Ty3"/>
    <property type="match status" value="1"/>
</dbReference>
<dbReference type="PANTHER" id="PTHR37984">
    <property type="entry name" value="PROTEIN CBG26694"/>
    <property type="match status" value="1"/>
</dbReference>
<keyword evidence="7" id="KW-0695">RNA-directed DNA polymerase</keyword>
<organism evidence="10 11">
    <name type="scientific">Allacma fusca</name>
    <dbReference type="NCBI Taxonomy" id="39272"/>
    <lineage>
        <taxon>Eukaryota</taxon>
        <taxon>Metazoa</taxon>
        <taxon>Ecdysozoa</taxon>
        <taxon>Arthropoda</taxon>
        <taxon>Hexapoda</taxon>
        <taxon>Collembola</taxon>
        <taxon>Symphypleona</taxon>
        <taxon>Sminthuridae</taxon>
        <taxon>Allacma</taxon>
    </lineage>
</organism>
<feature type="region of interest" description="Disordered" evidence="8">
    <location>
        <begin position="638"/>
        <end position="664"/>
    </location>
</feature>
<dbReference type="GO" id="GO:0003964">
    <property type="term" value="F:RNA-directed DNA polymerase activity"/>
    <property type="evidence" value="ECO:0007669"/>
    <property type="project" value="UniProtKB-KW"/>
</dbReference>
<dbReference type="Pfam" id="PF17917">
    <property type="entry name" value="RT_RNaseH"/>
    <property type="match status" value="1"/>
</dbReference>
<keyword evidence="11" id="KW-1185">Reference proteome</keyword>
<dbReference type="InterPro" id="IPR000477">
    <property type="entry name" value="RT_dom"/>
</dbReference>
<dbReference type="Pfam" id="PF00078">
    <property type="entry name" value="RVT_1"/>
    <property type="match status" value="1"/>
</dbReference>
<dbReference type="GO" id="GO:0016787">
    <property type="term" value="F:hydrolase activity"/>
    <property type="evidence" value="ECO:0007669"/>
    <property type="project" value="UniProtKB-KW"/>
</dbReference>
<dbReference type="PANTHER" id="PTHR37984:SF5">
    <property type="entry name" value="PROTEIN NYNRIN-LIKE"/>
    <property type="match status" value="1"/>
</dbReference>
<dbReference type="EC" id="2.7.7.49" evidence="1"/>
<evidence type="ECO:0000256" key="8">
    <source>
        <dbReference type="SAM" id="MobiDB-lite"/>
    </source>
</evidence>
<evidence type="ECO:0000259" key="9">
    <source>
        <dbReference type="PROSITE" id="PS50878"/>
    </source>
</evidence>
<comment type="caution">
    <text evidence="10">The sequence shown here is derived from an EMBL/GenBank/DDBJ whole genome shotgun (WGS) entry which is preliminary data.</text>
</comment>
<name>A0A8J2NR55_9HEXA</name>
<evidence type="ECO:0000256" key="1">
    <source>
        <dbReference type="ARBA" id="ARBA00012493"/>
    </source>
</evidence>
<evidence type="ECO:0000256" key="5">
    <source>
        <dbReference type="ARBA" id="ARBA00022759"/>
    </source>
</evidence>
<sequence>MRCDGIIEEVTEPSEWCAPLVLVKKSNGDIRPCVDLKRLNTQIKRENHPMPAVDHLIAQVPPDAVIFTKLDAKSGFWQKKLAEKSRHLTTFITPFGRYRYIRMPFGAASAPEIFQRDMAKSLEGIAQLPNHTDDTLIWGRNVMEHDIKLRATLKRLHKKIVLNKEKCVFGVPELSFLGHRFGPNGIHPDPAKIEAIMQMPAPQNHHDVQRPHGLVIYLAKFIPDLCNIMAPIRATMSSKSHFLWDSAQKTSLEKTILTSQPVLSRFDPNRRTVISADASSFGLGAVLRQEDPDKNLRPVAYASWTLSPAEKNYAQIEKEALALVWACKTFEDYIVGLQVHLETDHKPLVPIFTTKHLDDLTPRLQRFRLAMMRYSFTINYIPGKNLVAADTLSRAPLPCATEMETEVEAYVNLIHENLPASDSKISEIIELQCSDPETSRIRYYVETGWPERKGMANLAIPFYQVRSEFHLQKGLLLRNSRIVIPGRATGLIEKMVNVMKLAMKKNSDPNLALLMYRSAPLENGYTPSELLMNRRLRTTIPTFPDQFQPKMVDLTGLKGKEEMLREKKKQNYDTHHGVRQKAEFQPGDSVWLTDKKIWGRIIESAGAPRSYNVQTPRGVLRRNSFHLVKIETDIRHYGTEKDTLETPESRPQQIRVQSSAPPPQ</sequence>
<keyword evidence="6" id="KW-0378">Hydrolase</keyword>
<keyword evidence="3" id="KW-0548">Nucleotidyltransferase</keyword>
<evidence type="ECO:0000256" key="6">
    <source>
        <dbReference type="ARBA" id="ARBA00022801"/>
    </source>
</evidence>
<dbReference type="InterPro" id="IPR041373">
    <property type="entry name" value="RT_RNaseH"/>
</dbReference>
<dbReference type="Proteomes" id="UP000708208">
    <property type="component" value="Unassembled WGS sequence"/>
</dbReference>
<gene>
    <name evidence="10" type="ORF">AFUS01_LOCUS7946</name>
</gene>
<protein>
    <recommendedName>
        <fullName evidence="1">RNA-directed DNA polymerase</fullName>
        <ecNumber evidence="1">2.7.7.49</ecNumber>
    </recommendedName>
</protein>
<dbReference type="InterPro" id="IPR050951">
    <property type="entry name" value="Retrovirus_Pol_polyprotein"/>
</dbReference>
<accession>A0A8J2NR55</accession>
<keyword evidence="4" id="KW-0540">Nuclease</keyword>
<feature type="compositionally biased region" description="Basic and acidic residues" evidence="8">
    <location>
        <begin position="638"/>
        <end position="648"/>
    </location>
</feature>
<evidence type="ECO:0000256" key="2">
    <source>
        <dbReference type="ARBA" id="ARBA00022679"/>
    </source>
</evidence>
<evidence type="ECO:0000313" key="11">
    <source>
        <dbReference type="Proteomes" id="UP000708208"/>
    </source>
</evidence>
<dbReference type="PROSITE" id="PS50878">
    <property type="entry name" value="RT_POL"/>
    <property type="match status" value="1"/>
</dbReference>
<dbReference type="EMBL" id="CAJVCH010054354">
    <property type="protein sequence ID" value="CAG7718563.1"/>
    <property type="molecule type" value="Genomic_DNA"/>
</dbReference>
<proteinExistence type="predicted"/>
<dbReference type="AlphaFoldDB" id="A0A8J2NR55"/>
<dbReference type="FunFam" id="3.10.20.370:FF:000001">
    <property type="entry name" value="Retrovirus-related Pol polyprotein from transposon 17.6-like protein"/>
    <property type="match status" value="1"/>
</dbReference>
<evidence type="ECO:0000313" key="10">
    <source>
        <dbReference type="EMBL" id="CAG7718563.1"/>
    </source>
</evidence>